<evidence type="ECO:0000259" key="7">
    <source>
        <dbReference type="Pfam" id="PF14322"/>
    </source>
</evidence>
<dbReference type="InterPro" id="IPR033985">
    <property type="entry name" value="SusD-like_N"/>
</dbReference>
<feature type="domain" description="RagB/SusD" evidence="6">
    <location>
        <begin position="334"/>
        <end position="617"/>
    </location>
</feature>
<dbReference type="EMBL" id="VWFP01000002">
    <property type="protein sequence ID" value="KAA4629701.1"/>
    <property type="molecule type" value="Genomic_DNA"/>
</dbReference>
<keyword evidence="5" id="KW-0998">Cell outer membrane</keyword>
<keyword evidence="3" id="KW-0732">Signal</keyword>
<dbReference type="GO" id="GO:0009279">
    <property type="term" value="C:cell outer membrane"/>
    <property type="evidence" value="ECO:0007669"/>
    <property type="project" value="UniProtKB-SubCell"/>
</dbReference>
<comment type="caution">
    <text evidence="8">The sequence shown here is derived from an EMBL/GenBank/DDBJ whole genome shotgun (WGS) entry which is preliminary data.</text>
</comment>
<accession>A0A7J4Y297</accession>
<evidence type="ECO:0000256" key="4">
    <source>
        <dbReference type="ARBA" id="ARBA00023136"/>
    </source>
</evidence>
<feature type="domain" description="SusD-like N-terminal" evidence="7">
    <location>
        <begin position="72"/>
        <end position="232"/>
    </location>
</feature>
<evidence type="ECO:0000256" key="1">
    <source>
        <dbReference type="ARBA" id="ARBA00004442"/>
    </source>
</evidence>
<sequence length="618" mass="71853">MKTLKKLIIIIPFLLGLGACDYIEEPTEMRDLEYVFSHGQETRGWLARSYAFIPDPFVAWRSSWNQYHPYIAMADEVDMGIDNEATKSYRINLGDWNPSEGGFGEKWDPYYKQIRHLHIFLENVKVVPNQNYIDTQAKVDAMKLEARFLLAYFHVLLFEQFGPIPLVKNSVDVQSSIDQLKMERNSVDEVVDYLDQELYDIAQALPVTEPDTKWAGRPVKASALAVRARLLLYAASPLFNSPNNYQGYEEFRSLSNHDGKRLFPQAYDAKKWKRAADAAKLIIDMPDYKLHKVSSPTGDPFVDGYNSYREVFTSPGNSEILFARTACDFNEYLQGIQPRQWQAGGFMAVTQKLVDAFYMSDGKTKDDSDLYSEAGMTTNPDKITVNKVVSNIAKIDRVYNMYQNREARFYVSVFFNGRKWEASKAEVNGVVEPVQFFYDGKSGRPNSDSPKTGYTSYKYVDKDDYKYNSRQKTPVLFRLAEVYLNYAEALNKYNPGDSDILFYLNEVRERAGLPKYEDVYPGKTSQADIHDAIMRERQIELNWEGTRYFDTRRYFMAEKEDAGNFYGMNTMKTQAQESQFYQRSIFEKRVFKKSFYLFPIPQWELNKNNKLVQNPYWN</sequence>
<dbReference type="PROSITE" id="PS51257">
    <property type="entry name" value="PROKAR_LIPOPROTEIN"/>
    <property type="match status" value="1"/>
</dbReference>
<dbReference type="InterPro" id="IPR011990">
    <property type="entry name" value="TPR-like_helical_dom_sf"/>
</dbReference>
<dbReference type="Pfam" id="PF14322">
    <property type="entry name" value="SusD-like_3"/>
    <property type="match status" value="1"/>
</dbReference>
<protein>
    <submittedName>
        <fullName evidence="8">RagB/SusD family nutrient uptake outer membrane protein</fullName>
    </submittedName>
</protein>
<dbReference type="AlphaFoldDB" id="A0A7J4Y297"/>
<comment type="subcellular location">
    <subcellularLocation>
        <location evidence="1">Cell outer membrane</location>
    </subcellularLocation>
</comment>
<dbReference type="RefSeq" id="WP_149965332.1">
    <property type="nucleotide sequence ID" value="NZ_CP134818.1"/>
</dbReference>
<dbReference type="InterPro" id="IPR012944">
    <property type="entry name" value="SusD_RagB_dom"/>
</dbReference>
<evidence type="ECO:0000256" key="2">
    <source>
        <dbReference type="ARBA" id="ARBA00006275"/>
    </source>
</evidence>
<name>A0A7J4Y297_BACOV</name>
<evidence type="ECO:0000313" key="8">
    <source>
        <dbReference type="EMBL" id="KAA4629701.1"/>
    </source>
</evidence>
<gene>
    <name evidence="8" type="ORF">F3B90_02895</name>
</gene>
<proteinExistence type="inferred from homology"/>
<dbReference type="SUPFAM" id="SSF48452">
    <property type="entry name" value="TPR-like"/>
    <property type="match status" value="1"/>
</dbReference>
<reference evidence="8 9" key="1">
    <citation type="journal article" date="2019" name="Nat. Med.">
        <title>A library of human gut bacterial isolates paired with longitudinal multiomics data enables mechanistic microbiome research.</title>
        <authorList>
            <person name="Poyet M."/>
            <person name="Groussin M."/>
            <person name="Gibbons S.M."/>
            <person name="Avila-Pacheco J."/>
            <person name="Jiang X."/>
            <person name="Kearney S.M."/>
            <person name="Perrotta A.R."/>
            <person name="Berdy B."/>
            <person name="Zhao S."/>
            <person name="Lieberman T.D."/>
            <person name="Swanson P.K."/>
            <person name="Smith M."/>
            <person name="Roesemann S."/>
            <person name="Alexander J.E."/>
            <person name="Rich S.A."/>
            <person name="Livny J."/>
            <person name="Vlamakis H."/>
            <person name="Clish C."/>
            <person name="Bullock K."/>
            <person name="Deik A."/>
            <person name="Scott J."/>
            <person name="Pierce K.A."/>
            <person name="Xavier R.J."/>
            <person name="Alm E.J."/>
        </authorList>
    </citation>
    <scope>NUCLEOTIDE SEQUENCE [LARGE SCALE GENOMIC DNA]</scope>
    <source>
        <strain evidence="8 9">BIOML-A15</strain>
    </source>
</reference>
<evidence type="ECO:0000259" key="6">
    <source>
        <dbReference type="Pfam" id="PF07980"/>
    </source>
</evidence>
<dbReference type="Pfam" id="PF07980">
    <property type="entry name" value="SusD_RagB"/>
    <property type="match status" value="1"/>
</dbReference>
<keyword evidence="4" id="KW-0472">Membrane</keyword>
<evidence type="ECO:0000256" key="5">
    <source>
        <dbReference type="ARBA" id="ARBA00023237"/>
    </source>
</evidence>
<comment type="similarity">
    <text evidence="2">Belongs to the SusD family.</text>
</comment>
<evidence type="ECO:0000313" key="9">
    <source>
        <dbReference type="Proteomes" id="UP000424805"/>
    </source>
</evidence>
<dbReference type="Gene3D" id="1.25.40.390">
    <property type="match status" value="1"/>
</dbReference>
<evidence type="ECO:0000256" key="3">
    <source>
        <dbReference type="ARBA" id="ARBA00022729"/>
    </source>
</evidence>
<dbReference type="Proteomes" id="UP000424805">
    <property type="component" value="Unassembled WGS sequence"/>
</dbReference>
<organism evidence="8 9">
    <name type="scientific">Bacteroides ovatus</name>
    <dbReference type="NCBI Taxonomy" id="28116"/>
    <lineage>
        <taxon>Bacteria</taxon>
        <taxon>Pseudomonadati</taxon>
        <taxon>Bacteroidota</taxon>
        <taxon>Bacteroidia</taxon>
        <taxon>Bacteroidales</taxon>
        <taxon>Bacteroidaceae</taxon>
        <taxon>Bacteroides</taxon>
    </lineage>
</organism>